<evidence type="ECO:0000256" key="1">
    <source>
        <dbReference type="SAM" id="Phobius"/>
    </source>
</evidence>
<dbReference type="PANTHER" id="PTHR31061:SF24">
    <property type="entry name" value="LD22376P"/>
    <property type="match status" value="1"/>
</dbReference>
<keyword evidence="4" id="KW-1185">Reference proteome</keyword>
<feature type="transmembrane region" description="Helical" evidence="1">
    <location>
        <begin position="24"/>
        <end position="46"/>
    </location>
</feature>
<name>A0A917HQI8_9BACT</name>
<dbReference type="PANTHER" id="PTHR31061">
    <property type="entry name" value="LD22376P"/>
    <property type="match status" value="1"/>
</dbReference>
<proteinExistence type="predicted"/>
<evidence type="ECO:0000313" key="3">
    <source>
        <dbReference type="EMBL" id="GGG85787.1"/>
    </source>
</evidence>
<dbReference type="AlphaFoldDB" id="A0A917HQI8"/>
<sequence length="385" mass="42222">MNQSNLSSGGLSTPASQRLVSLDVLRGLTIALMILVNNAGASNISYAQLRHSAWNGCTLTDCVFPCFLFMVGVSITLSFRKRLSQKVARGVIMLQVLKRTLLIFGIGLLLNALPFFDIGNLRFYGVLQRIAICYLLASVTYLFGGVIASSGVAILALVGYWWLMLHVRVPGYGLPGVDVGILDPAGNLASWLDRFLVPAAHLYHHTVYDPEGFLSTIPALANTLFGVLAASLLLTPRAAWQKFVILFFSGALFIAAGLLWAHWFPLNKRLWTSSFAIFTTGVSMALMAVFFWAIDGPPKLRKGLAPWLIFGTNALAAYVFSEVLAIVLGVITLSRGESLQQFFFRLLPHSLGPSAFLSAIYSFVFVIVCALPATYLYRHKIFLKF</sequence>
<feature type="transmembrane region" description="Helical" evidence="1">
    <location>
        <begin position="315"/>
        <end position="334"/>
    </location>
</feature>
<gene>
    <name evidence="3" type="ORF">GCM10011585_32110</name>
</gene>
<feature type="transmembrane region" description="Helical" evidence="1">
    <location>
        <begin position="243"/>
        <end position="263"/>
    </location>
</feature>
<keyword evidence="1" id="KW-0812">Transmembrane</keyword>
<dbReference type="EMBL" id="BMGT01000003">
    <property type="protein sequence ID" value="GGG85787.1"/>
    <property type="molecule type" value="Genomic_DNA"/>
</dbReference>
<organism evidence="3 4">
    <name type="scientific">Edaphobacter dinghuensis</name>
    <dbReference type="NCBI Taxonomy" id="1560005"/>
    <lineage>
        <taxon>Bacteria</taxon>
        <taxon>Pseudomonadati</taxon>
        <taxon>Acidobacteriota</taxon>
        <taxon>Terriglobia</taxon>
        <taxon>Terriglobales</taxon>
        <taxon>Acidobacteriaceae</taxon>
        <taxon>Edaphobacter</taxon>
    </lineage>
</organism>
<dbReference type="InterPro" id="IPR012429">
    <property type="entry name" value="HGSNAT_cat"/>
</dbReference>
<accession>A0A917HQI8</accession>
<keyword evidence="1" id="KW-1133">Transmembrane helix</keyword>
<keyword evidence="1" id="KW-0472">Membrane</keyword>
<feature type="transmembrane region" description="Helical" evidence="1">
    <location>
        <begin position="130"/>
        <end position="163"/>
    </location>
</feature>
<feature type="transmembrane region" description="Helical" evidence="1">
    <location>
        <begin position="354"/>
        <end position="377"/>
    </location>
</feature>
<feature type="transmembrane region" description="Helical" evidence="1">
    <location>
        <begin position="212"/>
        <end position="234"/>
    </location>
</feature>
<dbReference type="Proteomes" id="UP000647241">
    <property type="component" value="Unassembled WGS sequence"/>
</dbReference>
<reference evidence="3" key="1">
    <citation type="journal article" date="2014" name="Int. J. Syst. Evol. Microbiol.">
        <title>Complete genome sequence of Corynebacterium casei LMG S-19264T (=DSM 44701T), isolated from a smear-ripened cheese.</title>
        <authorList>
            <consortium name="US DOE Joint Genome Institute (JGI-PGF)"/>
            <person name="Walter F."/>
            <person name="Albersmeier A."/>
            <person name="Kalinowski J."/>
            <person name="Ruckert C."/>
        </authorList>
    </citation>
    <scope>NUCLEOTIDE SEQUENCE</scope>
    <source>
        <strain evidence="3">CGMCC 1.12997</strain>
    </source>
</reference>
<reference evidence="3" key="2">
    <citation type="submission" date="2020-09" db="EMBL/GenBank/DDBJ databases">
        <authorList>
            <person name="Sun Q."/>
            <person name="Zhou Y."/>
        </authorList>
    </citation>
    <scope>NUCLEOTIDE SEQUENCE</scope>
    <source>
        <strain evidence="3">CGMCC 1.12997</strain>
    </source>
</reference>
<protein>
    <submittedName>
        <fullName evidence="3">Membrane protein</fullName>
    </submittedName>
</protein>
<comment type="caution">
    <text evidence="3">The sequence shown here is derived from an EMBL/GenBank/DDBJ whole genome shotgun (WGS) entry which is preliminary data.</text>
</comment>
<evidence type="ECO:0000259" key="2">
    <source>
        <dbReference type="Pfam" id="PF07786"/>
    </source>
</evidence>
<evidence type="ECO:0000313" key="4">
    <source>
        <dbReference type="Proteomes" id="UP000647241"/>
    </source>
</evidence>
<dbReference type="RefSeq" id="WP_188555157.1">
    <property type="nucleotide sequence ID" value="NZ_BMGT01000003.1"/>
</dbReference>
<feature type="domain" description="Heparan-alpha-glucosaminide N-acetyltransferase catalytic" evidence="2">
    <location>
        <begin position="18"/>
        <end position="159"/>
    </location>
</feature>
<feature type="transmembrane region" description="Helical" evidence="1">
    <location>
        <begin position="275"/>
        <end position="294"/>
    </location>
</feature>
<feature type="transmembrane region" description="Helical" evidence="1">
    <location>
        <begin position="99"/>
        <end position="118"/>
    </location>
</feature>
<feature type="transmembrane region" description="Helical" evidence="1">
    <location>
        <begin position="58"/>
        <end position="79"/>
    </location>
</feature>
<dbReference type="Pfam" id="PF07786">
    <property type="entry name" value="HGSNAT_cat"/>
    <property type="match status" value="1"/>
</dbReference>